<evidence type="ECO:0000259" key="3">
    <source>
        <dbReference type="Pfam" id="PF25871"/>
    </source>
</evidence>
<feature type="domain" description="PEX14-like helix-turn-helix" evidence="3">
    <location>
        <begin position="23"/>
        <end position="96"/>
    </location>
</feature>
<dbReference type="InterPro" id="IPR040554">
    <property type="entry name" value="KPWE_PEX14_dom"/>
</dbReference>
<sequence>METSSHSQGPSAPTNEPPAPTTDSVYQSLSTYPFDADHEYQSGLAAILGHPDTPATYEELSGKSALVLQAQCFYFSRKFNIPAIDTSAYSSWVQSQSQRSDPASQPPPPSQTASEPLSAAVPSSTTEPPSSATSSSTTQPPEPPYPTSFAHIVDLITRNIPVPGIEEIPDTILEPGTSKIDKTPRRKKPWEKDSDIDPDSGTATSMDLPDPSPEDGPTHEDTLTDTGTKSDSIDLNGHKETGQGVVNILKPNAVPDSGLLAKD</sequence>
<dbReference type="EMBL" id="JAXLQG010000014">
    <property type="protein sequence ID" value="KAK5532794.1"/>
    <property type="molecule type" value="Genomic_DNA"/>
</dbReference>
<dbReference type="Pfam" id="PF17733">
    <property type="entry name" value="KPWE_dom"/>
    <property type="match status" value="1"/>
</dbReference>
<organism evidence="4 5">
    <name type="scientific">Vermiconidia calcicola</name>
    <dbReference type="NCBI Taxonomy" id="1690605"/>
    <lineage>
        <taxon>Eukaryota</taxon>
        <taxon>Fungi</taxon>
        <taxon>Dikarya</taxon>
        <taxon>Ascomycota</taxon>
        <taxon>Pezizomycotina</taxon>
        <taxon>Dothideomycetes</taxon>
        <taxon>Dothideomycetidae</taxon>
        <taxon>Mycosphaerellales</taxon>
        <taxon>Extremaceae</taxon>
        <taxon>Vermiconidia</taxon>
    </lineage>
</organism>
<feature type="region of interest" description="Disordered" evidence="1">
    <location>
        <begin position="167"/>
        <end position="263"/>
    </location>
</feature>
<evidence type="ECO:0000256" key="1">
    <source>
        <dbReference type="SAM" id="MobiDB-lite"/>
    </source>
</evidence>
<evidence type="ECO:0000259" key="2">
    <source>
        <dbReference type="Pfam" id="PF17733"/>
    </source>
</evidence>
<feature type="compositionally biased region" description="Polar residues" evidence="1">
    <location>
        <begin position="1"/>
        <end position="14"/>
    </location>
</feature>
<name>A0AAV9Q493_9PEZI</name>
<gene>
    <name evidence="4" type="ORF">LTR25_007498</name>
</gene>
<reference evidence="4 5" key="1">
    <citation type="submission" date="2023-06" db="EMBL/GenBank/DDBJ databases">
        <title>Black Yeasts Isolated from many extreme environments.</title>
        <authorList>
            <person name="Coleine C."/>
            <person name="Stajich J.E."/>
            <person name="Selbmann L."/>
        </authorList>
    </citation>
    <scope>NUCLEOTIDE SEQUENCE [LARGE SCALE GENOMIC DNA]</scope>
    <source>
        <strain evidence="4 5">CCFEE 5887</strain>
    </source>
</reference>
<evidence type="ECO:0000313" key="5">
    <source>
        <dbReference type="Proteomes" id="UP001345827"/>
    </source>
</evidence>
<comment type="caution">
    <text evidence="4">The sequence shown here is derived from an EMBL/GenBank/DDBJ whole genome shotgun (WGS) entry which is preliminary data.</text>
</comment>
<dbReference type="AlphaFoldDB" id="A0AAV9Q493"/>
<keyword evidence="5" id="KW-1185">Reference proteome</keyword>
<dbReference type="InterPro" id="IPR058841">
    <property type="entry name" value="HTH_76"/>
</dbReference>
<protein>
    <submittedName>
        <fullName evidence="4">Uncharacterized protein</fullName>
    </submittedName>
</protein>
<dbReference type="Pfam" id="PF25871">
    <property type="entry name" value="HTH_76"/>
    <property type="match status" value="1"/>
</dbReference>
<dbReference type="Proteomes" id="UP001345827">
    <property type="component" value="Unassembled WGS sequence"/>
</dbReference>
<dbReference type="PANTHER" id="PTHR36855">
    <property type="entry name" value="CHROMOSOME 10, WHOLE GENOME SHOTGUN SEQUENCE"/>
    <property type="match status" value="1"/>
</dbReference>
<feature type="region of interest" description="Disordered" evidence="1">
    <location>
        <begin position="95"/>
        <end position="148"/>
    </location>
</feature>
<proteinExistence type="predicted"/>
<evidence type="ECO:0000313" key="4">
    <source>
        <dbReference type="EMBL" id="KAK5532794.1"/>
    </source>
</evidence>
<dbReference type="PANTHER" id="PTHR36855:SF1">
    <property type="entry name" value="PEROXISOME MEMBRANE ANCHOR PROTEIN PEX14P N-TERMINAL DOMAIN-CONTAINING PROTEIN"/>
    <property type="match status" value="1"/>
</dbReference>
<feature type="compositionally biased region" description="Low complexity" evidence="1">
    <location>
        <begin position="122"/>
        <end position="139"/>
    </location>
</feature>
<accession>A0AAV9Q493</accession>
<feature type="domain" description="Peroxisomal membrane protein PEX14-like KPWE" evidence="2">
    <location>
        <begin position="144"/>
        <end position="192"/>
    </location>
</feature>
<feature type="region of interest" description="Disordered" evidence="1">
    <location>
        <begin position="1"/>
        <end position="26"/>
    </location>
</feature>